<keyword evidence="5" id="KW-1185">Reference proteome</keyword>
<reference evidence="5" key="1">
    <citation type="journal article" date="2019" name="Int. J. Syst. Evol. Microbiol.">
        <title>The Global Catalogue of Microorganisms (GCM) 10K type strain sequencing project: providing services to taxonomists for standard genome sequencing and annotation.</title>
        <authorList>
            <consortium name="The Broad Institute Genomics Platform"/>
            <consortium name="The Broad Institute Genome Sequencing Center for Infectious Disease"/>
            <person name="Wu L."/>
            <person name="Ma J."/>
        </authorList>
    </citation>
    <scope>NUCLEOTIDE SEQUENCE [LARGE SCALE GENOMIC DNA]</scope>
    <source>
        <strain evidence="5">JCM 16548</strain>
    </source>
</reference>
<gene>
    <name evidence="4" type="ORF">GCM10022204_23090</name>
</gene>
<dbReference type="PANTHER" id="PTHR35807:SF1">
    <property type="entry name" value="TRANSCRIPTIONAL REGULATOR REDD"/>
    <property type="match status" value="1"/>
</dbReference>
<evidence type="ECO:0000313" key="5">
    <source>
        <dbReference type="Proteomes" id="UP001500051"/>
    </source>
</evidence>
<dbReference type="InterPro" id="IPR005158">
    <property type="entry name" value="BTAD"/>
</dbReference>
<dbReference type="EMBL" id="BAAAYX010000008">
    <property type="protein sequence ID" value="GAA3705026.1"/>
    <property type="molecule type" value="Genomic_DNA"/>
</dbReference>
<comment type="caution">
    <text evidence="4">The sequence shown here is derived from an EMBL/GenBank/DDBJ whole genome shotgun (WGS) entry which is preliminary data.</text>
</comment>
<protein>
    <recommendedName>
        <fullName evidence="3">Bacterial transcriptional activator domain-containing protein</fullName>
    </recommendedName>
</protein>
<dbReference type="PANTHER" id="PTHR35807">
    <property type="entry name" value="TRANSCRIPTIONAL REGULATOR REDD-RELATED"/>
    <property type="match status" value="1"/>
</dbReference>
<evidence type="ECO:0000259" key="3">
    <source>
        <dbReference type="Pfam" id="PF03704"/>
    </source>
</evidence>
<dbReference type="SUPFAM" id="SSF48452">
    <property type="entry name" value="TPR-like"/>
    <property type="match status" value="1"/>
</dbReference>
<evidence type="ECO:0000256" key="1">
    <source>
        <dbReference type="ARBA" id="ARBA00023015"/>
    </source>
</evidence>
<proteinExistence type="predicted"/>
<evidence type="ECO:0000313" key="4">
    <source>
        <dbReference type="EMBL" id="GAA3705026.1"/>
    </source>
</evidence>
<dbReference type="InterPro" id="IPR051677">
    <property type="entry name" value="AfsR-DnrI-RedD_regulator"/>
</dbReference>
<sequence>MAPPAGQRGLQWLDFAREQPHSLTLSALEAVTQRLTFRNRLGLALTIAQSATRLDPLRESATRVFSGIHLRDGNSAAAWTEYRRPQAQLHVETGSLTSPSVTSLVAEIRITSDAVLADIATSQTTSRPTRARPRR</sequence>
<keyword evidence="1" id="KW-0805">Transcription regulation</keyword>
<dbReference type="Gene3D" id="1.25.40.10">
    <property type="entry name" value="Tetratricopeptide repeat domain"/>
    <property type="match status" value="1"/>
</dbReference>
<dbReference type="InterPro" id="IPR011990">
    <property type="entry name" value="TPR-like_helical_dom_sf"/>
</dbReference>
<dbReference type="Pfam" id="PF03704">
    <property type="entry name" value="BTAD"/>
    <property type="match status" value="1"/>
</dbReference>
<evidence type="ECO:0000256" key="2">
    <source>
        <dbReference type="ARBA" id="ARBA00023163"/>
    </source>
</evidence>
<name>A0ABP7DIV5_9ACTN</name>
<organism evidence="4 5">
    <name type="scientific">Microlunatus aurantiacus</name>
    <dbReference type="NCBI Taxonomy" id="446786"/>
    <lineage>
        <taxon>Bacteria</taxon>
        <taxon>Bacillati</taxon>
        <taxon>Actinomycetota</taxon>
        <taxon>Actinomycetes</taxon>
        <taxon>Propionibacteriales</taxon>
        <taxon>Propionibacteriaceae</taxon>
        <taxon>Microlunatus</taxon>
    </lineage>
</organism>
<accession>A0ABP7DIV5</accession>
<feature type="domain" description="Bacterial transcriptional activator" evidence="3">
    <location>
        <begin position="10"/>
        <end position="109"/>
    </location>
</feature>
<keyword evidence="2" id="KW-0804">Transcription</keyword>
<dbReference type="Proteomes" id="UP001500051">
    <property type="component" value="Unassembled WGS sequence"/>
</dbReference>